<dbReference type="EMBL" id="CP034759">
    <property type="protein sequence ID" value="QBG34434.1"/>
    <property type="molecule type" value="Genomic_DNA"/>
</dbReference>
<dbReference type="Gene3D" id="3.40.50.300">
    <property type="entry name" value="P-loop containing nucleotide triphosphate hydrolases"/>
    <property type="match status" value="1"/>
</dbReference>
<keyword evidence="2 8" id="KW-0554">One-carbon metabolism</keyword>
<evidence type="ECO:0000256" key="3">
    <source>
        <dbReference type="ARBA" id="ARBA00022598"/>
    </source>
</evidence>
<dbReference type="InterPro" id="IPR027417">
    <property type="entry name" value="P-loop_NTPase"/>
</dbReference>
<comment type="similarity">
    <text evidence="7 8">Belongs to the formate--tetrahydrofolate ligase family.</text>
</comment>
<dbReference type="EC" id="6.3.4.3" evidence="8"/>
<evidence type="ECO:0000256" key="7">
    <source>
        <dbReference type="ARBA" id="ARBA00061363"/>
    </source>
</evidence>
<keyword evidence="10" id="KW-1185">Reference proteome</keyword>
<evidence type="ECO:0000313" key="9">
    <source>
        <dbReference type="EMBL" id="QBG34434.1"/>
    </source>
</evidence>
<organism evidence="9 10">
    <name type="scientific">Litorilituus sediminis</name>
    <dbReference type="NCBI Taxonomy" id="718192"/>
    <lineage>
        <taxon>Bacteria</taxon>
        <taxon>Pseudomonadati</taxon>
        <taxon>Pseudomonadota</taxon>
        <taxon>Gammaproteobacteria</taxon>
        <taxon>Alteromonadales</taxon>
        <taxon>Colwelliaceae</taxon>
        <taxon>Litorilituus</taxon>
    </lineage>
</organism>
<dbReference type="Gene3D" id="3.10.410.10">
    <property type="entry name" value="Formyltetrahydrofolate synthetase, domain 3"/>
    <property type="match status" value="1"/>
</dbReference>
<dbReference type="UniPathway" id="UPA00193"/>
<proteinExistence type="inferred from homology"/>
<dbReference type="OrthoDB" id="9761733at2"/>
<dbReference type="CDD" id="cd00477">
    <property type="entry name" value="FTHFS"/>
    <property type="match status" value="1"/>
</dbReference>
<dbReference type="GO" id="GO:0005524">
    <property type="term" value="F:ATP binding"/>
    <property type="evidence" value="ECO:0007669"/>
    <property type="project" value="UniProtKB-UniRule"/>
</dbReference>
<name>A0A4P6P0S3_9GAMM</name>
<evidence type="ECO:0000256" key="1">
    <source>
        <dbReference type="ARBA" id="ARBA00004777"/>
    </source>
</evidence>
<dbReference type="KEGG" id="lsd:EMK97_01110"/>
<protein>
    <recommendedName>
        <fullName evidence="8">Formate--tetrahydrofolate ligase</fullName>
        <ecNumber evidence="8">6.3.4.3</ecNumber>
    </recommendedName>
    <alternativeName>
        <fullName evidence="8">Formyltetrahydrofolate synthetase</fullName>
        <shortName evidence="8">FHS</shortName>
        <shortName evidence="8">FTHFS</shortName>
    </alternativeName>
</protein>
<dbReference type="Proteomes" id="UP000290244">
    <property type="component" value="Chromosome"/>
</dbReference>
<comment type="pathway">
    <text evidence="1 8">One-carbon metabolism; tetrahydrofolate interconversion.</text>
</comment>
<comment type="catalytic activity">
    <reaction evidence="6 8">
        <text>(6S)-5,6,7,8-tetrahydrofolate + formate + ATP = (6R)-10-formyltetrahydrofolate + ADP + phosphate</text>
        <dbReference type="Rhea" id="RHEA:20221"/>
        <dbReference type="ChEBI" id="CHEBI:15740"/>
        <dbReference type="ChEBI" id="CHEBI:30616"/>
        <dbReference type="ChEBI" id="CHEBI:43474"/>
        <dbReference type="ChEBI" id="CHEBI:57453"/>
        <dbReference type="ChEBI" id="CHEBI:195366"/>
        <dbReference type="ChEBI" id="CHEBI:456216"/>
        <dbReference type="EC" id="6.3.4.3"/>
    </reaction>
</comment>
<dbReference type="AlphaFoldDB" id="A0A4P6P0S3"/>
<evidence type="ECO:0000256" key="5">
    <source>
        <dbReference type="ARBA" id="ARBA00022840"/>
    </source>
</evidence>
<evidence type="ECO:0000256" key="6">
    <source>
        <dbReference type="ARBA" id="ARBA00049033"/>
    </source>
</evidence>
<gene>
    <name evidence="8" type="primary">fhs</name>
    <name evidence="9" type="ORF">EMK97_01110</name>
</gene>
<dbReference type="InterPro" id="IPR000559">
    <property type="entry name" value="Formate_THF_ligase"/>
</dbReference>
<dbReference type="InterPro" id="IPR020628">
    <property type="entry name" value="Formate_THF_ligase_CS"/>
</dbReference>
<dbReference type="PROSITE" id="PS00721">
    <property type="entry name" value="FTHFS_1"/>
    <property type="match status" value="1"/>
</dbReference>
<dbReference type="Gene3D" id="3.30.1510.10">
    <property type="entry name" value="Domain 2, N(10)-formyltetrahydrofolate synthetase"/>
    <property type="match status" value="1"/>
</dbReference>
<dbReference type="RefSeq" id="WP_130598637.1">
    <property type="nucleotide sequence ID" value="NZ_CP034759.1"/>
</dbReference>
<keyword evidence="4 8" id="KW-0547">Nucleotide-binding</keyword>
<dbReference type="SUPFAM" id="SSF52540">
    <property type="entry name" value="P-loop containing nucleoside triphosphate hydrolases"/>
    <property type="match status" value="1"/>
</dbReference>
<feature type="binding site" evidence="8">
    <location>
        <begin position="64"/>
        <end position="71"/>
    </location>
    <ligand>
        <name>ATP</name>
        <dbReference type="ChEBI" id="CHEBI:30616"/>
    </ligand>
</feature>
<evidence type="ECO:0000256" key="4">
    <source>
        <dbReference type="ARBA" id="ARBA00022741"/>
    </source>
</evidence>
<evidence type="ECO:0000256" key="8">
    <source>
        <dbReference type="HAMAP-Rule" id="MF_01543"/>
    </source>
</evidence>
<reference evidence="9 10" key="1">
    <citation type="submission" date="2018-12" db="EMBL/GenBank/DDBJ databases">
        <title>Complete genome of Litorilituus sediminis.</title>
        <authorList>
            <person name="Liu A."/>
            <person name="Rong J."/>
        </authorList>
    </citation>
    <scope>NUCLEOTIDE SEQUENCE [LARGE SCALE GENOMIC DNA]</scope>
    <source>
        <strain evidence="9 10">JCM 17549</strain>
    </source>
</reference>
<dbReference type="GO" id="GO:0004329">
    <property type="term" value="F:formate-tetrahydrofolate ligase activity"/>
    <property type="evidence" value="ECO:0007669"/>
    <property type="project" value="UniProtKB-UniRule"/>
</dbReference>
<keyword evidence="5 8" id="KW-0067">ATP-binding</keyword>
<dbReference type="GO" id="GO:0035999">
    <property type="term" value="P:tetrahydrofolate interconversion"/>
    <property type="evidence" value="ECO:0007669"/>
    <property type="project" value="UniProtKB-UniRule"/>
</dbReference>
<keyword evidence="3 8" id="KW-0436">Ligase</keyword>
<dbReference type="HAMAP" id="MF_01543">
    <property type="entry name" value="FTHFS"/>
    <property type="match status" value="1"/>
</dbReference>
<accession>A0A4P6P0S3</accession>
<dbReference type="FunFam" id="3.30.1510.10:FF:000001">
    <property type="entry name" value="Formate--tetrahydrofolate ligase"/>
    <property type="match status" value="1"/>
</dbReference>
<sequence length="554" mass="59591">MATDVEIAQQFTPKAINEISDKLGIATEHVHPYGRDVAKIDLDALSQPSQKQGKLILVSATTPTPSGEGKTTTTIGLGQAFTQLNESVCLALREPSLGPCLGMKGGATGGGYSQIMPGDKINLHFTGDFHAITSANNLLSAAIDNHIYQGNALSIDPRQIVWRRVMDMNDRSLRNIVLGLGGKMQGIPREGGFDITAASEVMAMLCLANNAADLKIRLDRTLIGYTYEGEPVHAKDLNITGAMMALLRDALQPNLVQSFEGTPTFVHGGPFANIAHGCNSVIATRMAMHHADWAITEAGFGFDLGAEKFFDIKCRIADLDPDAVVLVTTVRALKMHGGKDKSDLVDEDLSAVAKGLENLDKHIESVELFNKHPVVALNRFATDTDAEIALIKARCEEHGVSFAETTHHADGGKGAIELAKAVMASVEKSKPYQPLYDLDLTVVEKVRRVSRKMYGATDVAFSKQAEKDLKHVEQLGLTHLPICIAKAPSSLSDDPTLHGRPRDFEVTVSSIQINEGAGFLVVLTGNIMRMPGLPKKPAANDIKLLPSGVIEGLE</sequence>
<evidence type="ECO:0000256" key="2">
    <source>
        <dbReference type="ARBA" id="ARBA00022563"/>
    </source>
</evidence>
<dbReference type="NCBIfam" id="NF010030">
    <property type="entry name" value="PRK13505.1"/>
    <property type="match status" value="1"/>
</dbReference>
<evidence type="ECO:0000313" key="10">
    <source>
        <dbReference type="Proteomes" id="UP000290244"/>
    </source>
</evidence>
<dbReference type="Pfam" id="PF01268">
    <property type="entry name" value="FTHFS"/>
    <property type="match status" value="1"/>
</dbReference>